<dbReference type="SUPFAM" id="SSF53756">
    <property type="entry name" value="UDP-Glycosyltransferase/glycogen phosphorylase"/>
    <property type="match status" value="1"/>
</dbReference>
<proteinExistence type="predicted"/>
<dbReference type="Gene3D" id="3.40.50.2000">
    <property type="entry name" value="Glycogen Phosphorylase B"/>
    <property type="match status" value="2"/>
</dbReference>
<evidence type="ECO:0000313" key="3">
    <source>
        <dbReference type="Proteomes" id="UP000488299"/>
    </source>
</evidence>
<gene>
    <name evidence="2" type="ORF">F5984_17230</name>
</gene>
<feature type="domain" description="Glycosyl transferase family 1" evidence="1">
    <location>
        <begin position="188"/>
        <end position="331"/>
    </location>
</feature>
<evidence type="ECO:0000313" key="2">
    <source>
        <dbReference type="EMBL" id="KAB7729431.1"/>
    </source>
</evidence>
<keyword evidence="2" id="KW-0808">Transferase</keyword>
<dbReference type="InterPro" id="IPR001296">
    <property type="entry name" value="Glyco_trans_1"/>
</dbReference>
<keyword evidence="3" id="KW-1185">Reference proteome</keyword>
<reference evidence="2 3" key="1">
    <citation type="submission" date="2019-10" db="EMBL/GenBank/DDBJ databases">
        <title>Rudanella paleaurantiibacter sp. nov., isolated from sludge.</title>
        <authorList>
            <person name="Xu S.Q."/>
        </authorList>
    </citation>
    <scope>NUCLEOTIDE SEQUENCE [LARGE SCALE GENOMIC DNA]</scope>
    <source>
        <strain evidence="2 3">HX-22-17</strain>
    </source>
</reference>
<dbReference type="GO" id="GO:0016757">
    <property type="term" value="F:glycosyltransferase activity"/>
    <property type="evidence" value="ECO:0007669"/>
    <property type="project" value="InterPro"/>
</dbReference>
<dbReference type="Pfam" id="PF00534">
    <property type="entry name" value="Glycos_transf_1"/>
    <property type="match status" value="1"/>
</dbReference>
<name>A0A7J5TXY2_9BACT</name>
<dbReference type="InterPro" id="IPR050194">
    <property type="entry name" value="Glycosyltransferase_grp1"/>
</dbReference>
<sequence>MCRGGGEQVALCFHKAFPAAPIYTLCYGSELTFPEFKECDIRPSWLQNFVKTDEMMKKVFFPFGILAMKSLNLSDYDVVLMSGTHCAKYVKTHKRALVISYSFTPFRLAWDPASYPQYVLSTGWKRMLFDQVISILRTIDKNAAQRPNHFVAMTDETADRLRNAYDRNDVIRIINPPVKVNNFNVSPGDKNSYFLVVSRLEYYKKVDLVIDAFNELGYRLVVVGKGTQESEIKNRAKSNIEFMSGLSAEKLAEVYANCRAFIFPQHEDYGITPLEANACGKPVIAYGAGGVVTTQIPVGDESSVANSTAIFFEEQDINHLINAVKKFERLEPFFDPLFIRKNAEKFDEAIFISKIQKYVKEMYRNTFVEEEVLTR</sequence>
<dbReference type="PANTHER" id="PTHR45947">
    <property type="entry name" value="SULFOQUINOVOSYL TRANSFERASE SQD2"/>
    <property type="match status" value="1"/>
</dbReference>
<evidence type="ECO:0000259" key="1">
    <source>
        <dbReference type="Pfam" id="PF00534"/>
    </source>
</evidence>
<accession>A0A7J5TXY2</accession>
<dbReference type="AlphaFoldDB" id="A0A7J5TXY2"/>
<organism evidence="2 3">
    <name type="scientific">Rudanella paleaurantiibacter</name>
    <dbReference type="NCBI Taxonomy" id="2614655"/>
    <lineage>
        <taxon>Bacteria</taxon>
        <taxon>Pseudomonadati</taxon>
        <taxon>Bacteroidota</taxon>
        <taxon>Cytophagia</taxon>
        <taxon>Cytophagales</taxon>
        <taxon>Cytophagaceae</taxon>
        <taxon>Rudanella</taxon>
    </lineage>
</organism>
<dbReference type="PANTHER" id="PTHR45947:SF3">
    <property type="entry name" value="SULFOQUINOVOSYL TRANSFERASE SQD2"/>
    <property type="match status" value="1"/>
</dbReference>
<dbReference type="Proteomes" id="UP000488299">
    <property type="component" value="Unassembled WGS sequence"/>
</dbReference>
<comment type="caution">
    <text evidence="2">The sequence shown here is derived from an EMBL/GenBank/DDBJ whole genome shotgun (WGS) entry which is preliminary data.</text>
</comment>
<protein>
    <submittedName>
        <fullName evidence="2">Glycosyltransferase</fullName>
    </submittedName>
</protein>
<dbReference type="EMBL" id="WELI01000006">
    <property type="protein sequence ID" value="KAB7729431.1"/>
    <property type="molecule type" value="Genomic_DNA"/>
</dbReference>